<reference evidence="2 3" key="1">
    <citation type="submission" date="2021-06" db="EMBL/GenBank/DDBJ databases">
        <authorList>
            <person name="Palmer J.M."/>
        </authorList>
    </citation>
    <scope>NUCLEOTIDE SEQUENCE [LARGE SCALE GENOMIC DNA]</scope>
    <source>
        <strain evidence="2 3">AS_MEX2019</strain>
        <tissue evidence="2">Muscle</tissue>
    </source>
</reference>
<evidence type="ECO:0000313" key="3">
    <source>
        <dbReference type="Proteomes" id="UP001469553"/>
    </source>
</evidence>
<feature type="compositionally biased region" description="Basic and acidic residues" evidence="1">
    <location>
        <begin position="64"/>
        <end position="73"/>
    </location>
</feature>
<dbReference type="EMBL" id="JAHRIP010063562">
    <property type="protein sequence ID" value="MEQ2305493.1"/>
    <property type="molecule type" value="Genomic_DNA"/>
</dbReference>
<name>A0ABV0ZJF0_9TELE</name>
<protein>
    <submittedName>
        <fullName evidence="2">Uncharacterized protein</fullName>
    </submittedName>
</protein>
<dbReference type="Proteomes" id="UP001469553">
    <property type="component" value="Unassembled WGS sequence"/>
</dbReference>
<sequence length="119" mass="13265">MATPNQDTNIEHMPPNPNTMNPFPTVTHTAQAPHIAPLQASPPHPAPHHAAWRDCKARAPRRGNRADTSEHRAHNGVPDPTRCKLTWQEFPSQRQAPHHRHCNDSPGRNINQLSPTITA</sequence>
<feature type="compositionally biased region" description="Polar residues" evidence="1">
    <location>
        <begin position="106"/>
        <end position="119"/>
    </location>
</feature>
<accession>A0ABV0ZJF0</accession>
<evidence type="ECO:0000313" key="2">
    <source>
        <dbReference type="EMBL" id="MEQ2305493.1"/>
    </source>
</evidence>
<gene>
    <name evidence="2" type="ORF">AMECASPLE_038483</name>
</gene>
<comment type="caution">
    <text evidence="2">The sequence shown here is derived from an EMBL/GenBank/DDBJ whole genome shotgun (WGS) entry which is preliminary data.</text>
</comment>
<keyword evidence="3" id="KW-1185">Reference proteome</keyword>
<organism evidence="2 3">
    <name type="scientific">Ameca splendens</name>
    <dbReference type="NCBI Taxonomy" id="208324"/>
    <lineage>
        <taxon>Eukaryota</taxon>
        <taxon>Metazoa</taxon>
        <taxon>Chordata</taxon>
        <taxon>Craniata</taxon>
        <taxon>Vertebrata</taxon>
        <taxon>Euteleostomi</taxon>
        <taxon>Actinopterygii</taxon>
        <taxon>Neopterygii</taxon>
        <taxon>Teleostei</taxon>
        <taxon>Neoteleostei</taxon>
        <taxon>Acanthomorphata</taxon>
        <taxon>Ovalentaria</taxon>
        <taxon>Atherinomorphae</taxon>
        <taxon>Cyprinodontiformes</taxon>
        <taxon>Goodeidae</taxon>
        <taxon>Ameca</taxon>
    </lineage>
</organism>
<evidence type="ECO:0000256" key="1">
    <source>
        <dbReference type="SAM" id="MobiDB-lite"/>
    </source>
</evidence>
<proteinExistence type="predicted"/>
<feature type="region of interest" description="Disordered" evidence="1">
    <location>
        <begin position="1"/>
        <end position="119"/>
    </location>
</feature>